<reference evidence="1 2" key="1">
    <citation type="submission" date="2012-10" db="EMBL/GenBank/DDBJ databases">
        <authorList>
            <person name="Harkins D.M."/>
            <person name="Durkin A.S."/>
            <person name="Brinkac L.M."/>
            <person name="Selengut J.D."/>
            <person name="Sanka R."/>
            <person name="DePew J."/>
            <person name="Purushe J."/>
            <person name="Peacock S.J."/>
            <person name="Thaipadungpanit J."/>
            <person name="Wuthiekanun V.W."/>
            <person name="Day N.P."/>
            <person name="Vinetz J.M."/>
            <person name="Sutton G.G."/>
            <person name="Nelson W.C."/>
            <person name="Fouts D.E."/>
        </authorList>
    </citation>
    <scope>NUCLEOTIDE SEQUENCE [LARGE SCALE GENOMIC DNA]</scope>
    <source>
        <strain evidence="1 2">H1</strain>
    </source>
</reference>
<evidence type="ECO:0000313" key="2">
    <source>
        <dbReference type="Proteomes" id="UP000006253"/>
    </source>
</evidence>
<sequence>MLSVEFKSQTLTKVSKVRTVQRTERNGGVITSRVWNSAFEF</sequence>
<dbReference type="Proteomes" id="UP000006253">
    <property type="component" value="Unassembled WGS sequence"/>
</dbReference>
<protein>
    <submittedName>
        <fullName evidence="1">Uncharacterized protein</fullName>
    </submittedName>
</protein>
<accession>A0A0E2B905</accession>
<gene>
    <name evidence="1" type="ORF">LEP1GSC081_4287</name>
</gene>
<evidence type="ECO:0000313" key="1">
    <source>
        <dbReference type="EMBL" id="EKO17710.1"/>
    </source>
</evidence>
<organism evidence="1 2">
    <name type="scientific">Leptospira kirschneri str. H1</name>
    <dbReference type="NCBI Taxonomy" id="1049966"/>
    <lineage>
        <taxon>Bacteria</taxon>
        <taxon>Pseudomonadati</taxon>
        <taxon>Spirochaetota</taxon>
        <taxon>Spirochaetia</taxon>
        <taxon>Leptospirales</taxon>
        <taxon>Leptospiraceae</taxon>
        <taxon>Leptospira</taxon>
    </lineage>
</organism>
<proteinExistence type="predicted"/>
<comment type="caution">
    <text evidence="1">The sequence shown here is derived from an EMBL/GenBank/DDBJ whole genome shotgun (WGS) entry which is preliminary data.</text>
</comment>
<dbReference type="AlphaFoldDB" id="A0A0E2B905"/>
<dbReference type="EMBL" id="AHMY02000005">
    <property type="protein sequence ID" value="EKO17710.1"/>
    <property type="molecule type" value="Genomic_DNA"/>
</dbReference>
<name>A0A0E2B905_9LEPT</name>